<reference evidence="1" key="1">
    <citation type="submission" date="2021-04" db="EMBL/GenBank/DDBJ databases">
        <title>Taxonomic assessment of Weissella genus.</title>
        <authorList>
            <person name="Fanelli F."/>
            <person name="Chieffi D."/>
            <person name="Dell'Aquila A."/>
            <person name="Gyu-Sung C."/>
            <person name="Franz C.M.A.P."/>
            <person name="Fusco V."/>
        </authorList>
    </citation>
    <scope>NUCLEOTIDE SEQUENCE</scope>
    <source>
        <strain evidence="1">LMG 25373</strain>
    </source>
</reference>
<dbReference type="Proteomes" id="UP001057481">
    <property type="component" value="Unassembled WGS sequence"/>
</dbReference>
<dbReference type="RefSeq" id="WP_205142957.1">
    <property type="nucleotide sequence ID" value="NZ_JAFBDN010000002.1"/>
</dbReference>
<comment type="caution">
    <text evidence="1">The sequence shown here is derived from an EMBL/GenBank/DDBJ whole genome shotgun (WGS) entry which is preliminary data.</text>
</comment>
<dbReference type="SUPFAM" id="SSF111126">
    <property type="entry name" value="Ligand-binding domain in the NO signalling and Golgi transport"/>
    <property type="match status" value="1"/>
</dbReference>
<dbReference type="Gene3D" id="3.30.1380.20">
    <property type="entry name" value="Trafficking protein particle complex subunit 3"/>
    <property type="match status" value="1"/>
</dbReference>
<accession>A0ABT0VJC3</accession>
<sequence>MNNDIYKQLVASPSQPSPFALSVLRDSLIPDILQEDTASILYWAGKNLARQYSLSNMDDIIIFFLNAGFGELTLTKQTNHQLSWNLAGSFVDNRFLASKTPDFNLEAGFLAQQLEQMLEKVAEANFVINKRKHIITINVQVEAKTDLAISNLA</sequence>
<evidence type="ECO:0000313" key="1">
    <source>
        <dbReference type="EMBL" id="MCM2436510.1"/>
    </source>
</evidence>
<keyword evidence="2" id="KW-1185">Reference proteome</keyword>
<dbReference type="InterPro" id="IPR019642">
    <property type="entry name" value="DUF2507"/>
</dbReference>
<gene>
    <name evidence="1" type="ORF">KAK10_00985</name>
</gene>
<proteinExistence type="predicted"/>
<dbReference type="InterPro" id="IPR024096">
    <property type="entry name" value="NO_sig/Golgi_transp_ligand-bd"/>
</dbReference>
<dbReference type="Pfam" id="PF10702">
    <property type="entry name" value="DUF2507"/>
    <property type="match status" value="1"/>
</dbReference>
<protein>
    <submittedName>
        <fullName evidence="1">YslB family protein</fullName>
    </submittedName>
</protein>
<name>A0ABT0VJC3_9LACO</name>
<evidence type="ECO:0000313" key="2">
    <source>
        <dbReference type="Proteomes" id="UP001057481"/>
    </source>
</evidence>
<organism evidence="1 2">
    <name type="scientific">Periweissella beninensis</name>
    <dbReference type="NCBI Taxonomy" id="504936"/>
    <lineage>
        <taxon>Bacteria</taxon>
        <taxon>Bacillati</taxon>
        <taxon>Bacillota</taxon>
        <taxon>Bacilli</taxon>
        <taxon>Lactobacillales</taxon>
        <taxon>Lactobacillaceae</taxon>
        <taxon>Periweissella</taxon>
    </lineage>
</organism>
<dbReference type="EMBL" id="JAGMVS010000037">
    <property type="protein sequence ID" value="MCM2436510.1"/>
    <property type="molecule type" value="Genomic_DNA"/>
</dbReference>